<name>A0ABY1QZ94_9FLAO</name>
<proteinExistence type="predicted"/>
<evidence type="ECO:0000313" key="1">
    <source>
        <dbReference type="EMBL" id="SMP90385.1"/>
    </source>
</evidence>
<keyword evidence="2" id="KW-1185">Reference proteome</keyword>
<accession>A0ABY1QZ94</accession>
<dbReference type="Proteomes" id="UP001158050">
    <property type="component" value="Unassembled WGS sequence"/>
</dbReference>
<gene>
    <name evidence="1" type="ORF">SAMN05421679_102282</name>
</gene>
<protein>
    <submittedName>
        <fullName evidence="1">Uncharacterized protein</fullName>
    </submittedName>
</protein>
<organism evidence="1 2">
    <name type="scientific">Epilithonimonas pallida</name>
    <dbReference type="NCBI Taxonomy" id="373671"/>
    <lineage>
        <taxon>Bacteria</taxon>
        <taxon>Pseudomonadati</taxon>
        <taxon>Bacteroidota</taxon>
        <taxon>Flavobacteriia</taxon>
        <taxon>Flavobacteriales</taxon>
        <taxon>Weeksellaceae</taxon>
        <taxon>Chryseobacterium group</taxon>
        <taxon>Epilithonimonas</taxon>
    </lineage>
</organism>
<dbReference type="RefSeq" id="WP_283415782.1">
    <property type="nucleotide sequence ID" value="NZ_FXUO01000002.1"/>
</dbReference>
<evidence type="ECO:0000313" key="2">
    <source>
        <dbReference type="Proteomes" id="UP001158050"/>
    </source>
</evidence>
<reference evidence="1 2" key="1">
    <citation type="submission" date="2017-05" db="EMBL/GenBank/DDBJ databases">
        <authorList>
            <person name="Varghese N."/>
            <person name="Submissions S."/>
        </authorList>
    </citation>
    <scope>NUCLEOTIDE SEQUENCE [LARGE SCALE GENOMIC DNA]</scope>
    <source>
        <strain evidence="1 2">DSM 18015</strain>
    </source>
</reference>
<sequence>MKNLFLCFALLSVVCFKNEHDLKCKDFHIGKFELVSKFDNRKYILDRKQNSQSEETFDLKTGKKIGNKRIYNLKWINDCEYILLIDTLKSKFDEADIYINSNGGLKCRIFKIKNNSATITTTFEDNSVESVISKIN</sequence>
<comment type="caution">
    <text evidence="1">The sequence shown here is derived from an EMBL/GenBank/DDBJ whole genome shotgun (WGS) entry which is preliminary data.</text>
</comment>
<dbReference type="EMBL" id="FXUO01000002">
    <property type="protein sequence ID" value="SMP90385.1"/>
    <property type="molecule type" value="Genomic_DNA"/>
</dbReference>